<evidence type="ECO:0000313" key="2">
    <source>
        <dbReference type="Proteomes" id="UP000445696"/>
    </source>
</evidence>
<evidence type="ECO:0008006" key="3">
    <source>
        <dbReference type="Google" id="ProtNLM"/>
    </source>
</evidence>
<dbReference type="OrthoDB" id="7348097at2"/>
<comment type="caution">
    <text evidence="1">The sequence shown here is derived from an EMBL/GenBank/DDBJ whole genome shotgun (WGS) entry which is preliminary data.</text>
</comment>
<dbReference type="Proteomes" id="UP000445696">
    <property type="component" value="Unassembled WGS sequence"/>
</dbReference>
<dbReference type="Gene3D" id="3.40.50.150">
    <property type="entry name" value="Vaccinia Virus protein VP39"/>
    <property type="match status" value="1"/>
</dbReference>
<dbReference type="InterPro" id="IPR025690">
    <property type="entry name" value="Methyltransf_put"/>
</dbReference>
<keyword evidence="2" id="KW-1185">Reference proteome</keyword>
<accession>A0A845MJ83</accession>
<reference evidence="1 2" key="1">
    <citation type="journal article" date="2014" name="Int. J. Syst. Evol. Microbiol.">
        <title>Sneathiella chungangensis sp. nov., isolated from a marine sand, and emended description of the genus Sneathiella.</title>
        <authorList>
            <person name="Siamphan C."/>
            <person name="Kim H."/>
            <person name="Lee J.S."/>
            <person name="Kim W."/>
        </authorList>
    </citation>
    <scope>NUCLEOTIDE SEQUENCE [LARGE SCALE GENOMIC DNA]</scope>
    <source>
        <strain evidence="1 2">KCTC 32476</strain>
    </source>
</reference>
<protein>
    <recommendedName>
        <fullName evidence="3">S-adenosyl-L-methionine methyltransferase</fullName>
    </recommendedName>
</protein>
<organism evidence="1 2">
    <name type="scientific">Sneathiella chungangensis</name>
    <dbReference type="NCBI Taxonomy" id="1418234"/>
    <lineage>
        <taxon>Bacteria</taxon>
        <taxon>Pseudomonadati</taxon>
        <taxon>Pseudomonadota</taxon>
        <taxon>Alphaproteobacteria</taxon>
        <taxon>Sneathiellales</taxon>
        <taxon>Sneathiellaceae</taxon>
        <taxon>Sneathiella</taxon>
    </lineage>
</organism>
<dbReference type="RefSeq" id="WP_161340231.1">
    <property type="nucleotide sequence ID" value="NZ_JBHSDG010000003.1"/>
</dbReference>
<sequence>MSRLDSFIRRMSAQRDCLNHAAELIRDLPGSVLELGLGNGRTFDHLRSLMPDRDIYVFDRHVQAHPDCIPDQDHMIVGDFLETIPNAAERMASKAVLAHCDIGSGDKAASVALAKALGDSLPRLLAPGAIIVSDQPFEVAKWQSRPLPEGVAEGRYHIYQQM</sequence>
<dbReference type="Pfam" id="PF12692">
    <property type="entry name" value="Methyltransf_17"/>
    <property type="match status" value="1"/>
</dbReference>
<evidence type="ECO:0000313" key="1">
    <source>
        <dbReference type="EMBL" id="MZR23801.1"/>
    </source>
</evidence>
<dbReference type="SUPFAM" id="SSF53335">
    <property type="entry name" value="S-adenosyl-L-methionine-dependent methyltransferases"/>
    <property type="match status" value="1"/>
</dbReference>
<dbReference type="AlphaFoldDB" id="A0A845MJ83"/>
<name>A0A845MJ83_9PROT</name>
<proteinExistence type="predicted"/>
<dbReference type="EMBL" id="WTVA01000015">
    <property type="protein sequence ID" value="MZR23801.1"/>
    <property type="molecule type" value="Genomic_DNA"/>
</dbReference>
<dbReference type="InterPro" id="IPR029063">
    <property type="entry name" value="SAM-dependent_MTases_sf"/>
</dbReference>
<gene>
    <name evidence="1" type="ORF">GQF03_15800</name>
</gene>